<evidence type="ECO:0000256" key="2">
    <source>
        <dbReference type="ARBA" id="ARBA00022448"/>
    </source>
</evidence>
<gene>
    <name evidence="6" type="ordered locus">AMED_6503</name>
</gene>
<dbReference type="GeneID" id="92874156"/>
<evidence type="ECO:0000259" key="5">
    <source>
        <dbReference type="PROSITE" id="PS50893"/>
    </source>
</evidence>
<reference evidence="6 7" key="1">
    <citation type="journal article" date="2010" name="Cell Res.">
        <title>Complete genome sequence of the rifamycin SV-producing Amycolatopsis mediterranei U32 revealed its genetic characteristics in phylogeny and metabolism.</title>
        <authorList>
            <person name="Zhao W."/>
            <person name="Zhong Y."/>
            <person name="Yuan H."/>
            <person name="Wang J."/>
            <person name="Zheng H."/>
            <person name="Wang Y."/>
            <person name="Cen X."/>
            <person name="Xu F."/>
            <person name="Bai J."/>
            <person name="Han X."/>
            <person name="Lu G."/>
            <person name="Zhu Y."/>
            <person name="Shao Z."/>
            <person name="Yan H."/>
            <person name="Li C."/>
            <person name="Peng N."/>
            <person name="Zhang Z."/>
            <person name="Zhang Y."/>
            <person name="Lin W."/>
            <person name="Fan Y."/>
            <person name="Qin Z."/>
            <person name="Hu Y."/>
            <person name="Zhu B."/>
            <person name="Wang S."/>
            <person name="Ding X."/>
            <person name="Zhao G.P."/>
        </authorList>
    </citation>
    <scope>NUCLEOTIDE SEQUENCE [LARGE SCALE GENOMIC DNA]</scope>
    <source>
        <strain evidence="7">U-32</strain>
    </source>
</reference>
<dbReference type="InterPro" id="IPR003593">
    <property type="entry name" value="AAA+_ATPase"/>
</dbReference>
<dbReference type="AlphaFoldDB" id="A0A0H3DF19"/>
<dbReference type="PATRIC" id="fig|749927.5.peg.6759"/>
<dbReference type="PROSITE" id="PS50893">
    <property type="entry name" value="ABC_TRANSPORTER_2"/>
    <property type="match status" value="1"/>
</dbReference>
<dbReference type="InterPro" id="IPR027417">
    <property type="entry name" value="P-loop_NTPase"/>
</dbReference>
<name>A0A0H3DF19_AMYMU</name>
<dbReference type="GO" id="GO:0016887">
    <property type="term" value="F:ATP hydrolysis activity"/>
    <property type="evidence" value="ECO:0007669"/>
    <property type="project" value="InterPro"/>
</dbReference>
<evidence type="ECO:0000313" key="6">
    <source>
        <dbReference type="EMBL" id="ADJ48234.1"/>
    </source>
</evidence>
<dbReference type="CDD" id="cd03268">
    <property type="entry name" value="ABC_BcrA_bacitracin_resist"/>
    <property type="match status" value="1"/>
</dbReference>
<keyword evidence="2" id="KW-0813">Transport</keyword>
<comment type="similarity">
    <text evidence="1">Belongs to the ABC transporter superfamily.</text>
</comment>
<dbReference type="Pfam" id="PF00005">
    <property type="entry name" value="ABC_tran"/>
    <property type="match status" value="1"/>
</dbReference>
<feature type="domain" description="ABC transporter" evidence="5">
    <location>
        <begin position="2"/>
        <end position="227"/>
    </location>
</feature>
<protein>
    <submittedName>
        <fullName evidence="6">ATPase component of ABC-type multidrug transport system</fullName>
    </submittedName>
</protein>
<dbReference type="HOGENOM" id="CLU_000604_1_2_11"/>
<organism evidence="6 7">
    <name type="scientific">Amycolatopsis mediterranei (strain U-32)</name>
    <dbReference type="NCBI Taxonomy" id="749927"/>
    <lineage>
        <taxon>Bacteria</taxon>
        <taxon>Bacillati</taxon>
        <taxon>Actinomycetota</taxon>
        <taxon>Actinomycetes</taxon>
        <taxon>Pseudonocardiales</taxon>
        <taxon>Pseudonocardiaceae</taxon>
        <taxon>Amycolatopsis</taxon>
    </lineage>
</organism>
<proteinExistence type="inferred from homology"/>
<dbReference type="InterPro" id="IPR003439">
    <property type="entry name" value="ABC_transporter-like_ATP-bd"/>
</dbReference>
<evidence type="ECO:0000256" key="4">
    <source>
        <dbReference type="ARBA" id="ARBA00022840"/>
    </source>
</evidence>
<dbReference type="SMART" id="SM00382">
    <property type="entry name" value="AAA"/>
    <property type="match status" value="1"/>
</dbReference>
<dbReference type="RefSeq" id="WP_013228283.1">
    <property type="nucleotide sequence ID" value="NC_014318.1"/>
</dbReference>
<dbReference type="OrthoDB" id="9804819at2"/>
<evidence type="ECO:0000313" key="7">
    <source>
        <dbReference type="Proteomes" id="UP000000328"/>
    </source>
</evidence>
<keyword evidence="3" id="KW-0547">Nucleotide-binding</keyword>
<dbReference type="eggNOG" id="COG1131">
    <property type="taxonomic scope" value="Bacteria"/>
</dbReference>
<evidence type="ECO:0000256" key="1">
    <source>
        <dbReference type="ARBA" id="ARBA00005417"/>
    </source>
</evidence>
<dbReference type="SUPFAM" id="SSF52540">
    <property type="entry name" value="P-loop containing nucleoside triphosphate hydrolases"/>
    <property type="match status" value="1"/>
</dbReference>
<dbReference type="Gene3D" id="3.40.50.300">
    <property type="entry name" value="P-loop containing nucleotide triphosphate hydrolases"/>
    <property type="match status" value="1"/>
</dbReference>
<sequence length="308" mass="32608">MIEARAVSKRYGGKTAVDDLTFTVKPGVVTGFLGPNGAGKSTTIRMIMGLDAPTSGTVTVNGKAYRRHAAPLHEVGALLEAKAVHTGRSAYNHLLALALSTGIPRRRVDEVIELVGLNDVARKRVGGFSLGMGQRLGVAAALLGDPATLVLDEPVNGLDPQGILWIRNLLRGLAAEGRTVFVSSHLMSEMALTAEHLIVIGKGKLIADTSVEEFIRRASSRVVRVRTPEATRLRDLLSGPGIGVTDLAPGLLEVSGLDGAEIGRVACREAVPLEELTPVQASLEEAFMELTEDALEYRVAPAAQERSA</sequence>
<dbReference type="EMBL" id="CP002000">
    <property type="protein sequence ID" value="ADJ48234.1"/>
    <property type="molecule type" value="Genomic_DNA"/>
</dbReference>
<accession>A0A0H3DF19</accession>
<evidence type="ECO:0000256" key="3">
    <source>
        <dbReference type="ARBA" id="ARBA00022741"/>
    </source>
</evidence>
<dbReference type="KEGG" id="amd:AMED_6503"/>
<dbReference type="Proteomes" id="UP000000328">
    <property type="component" value="Chromosome"/>
</dbReference>
<dbReference type="PANTHER" id="PTHR43335:SF4">
    <property type="entry name" value="ABC TRANSPORTER, ATP-BINDING PROTEIN"/>
    <property type="match status" value="1"/>
</dbReference>
<keyword evidence="4" id="KW-0067">ATP-binding</keyword>
<dbReference type="PANTHER" id="PTHR43335">
    <property type="entry name" value="ABC TRANSPORTER, ATP-BINDING PROTEIN"/>
    <property type="match status" value="1"/>
</dbReference>
<dbReference type="GO" id="GO:0005524">
    <property type="term" value="F:ATP binding"/>
    <property type="evidence" value="ECO:0007669"/>
    <property type="project" value="UniProtKB-KW"/>
</dbReference>